<proteinExistence type="predicted"/>
<sequence>MVQTETDECINDPISEKVAEIEPEKAENLQENQEIVLDNRDTLPKENEMVELQETLVPAQTEKPILKGDNSQSSSHANAGQEPVITKPVTPENRIDIQCDADMEGFTT</sequence>
<accession>A0ABN7WPQ2</accession>
<keyword evidence="3" id="KW-1185">Reference proteome</keyword>
<feature type="compositionally biased region" description="Polar residues" evidence="1">
    <location>
        <begin position="69"/>
        <end position="78"/>
    </location>
</feature>
<reference evidence="2 3" key="1">
    <citation type="submission" date="2021-06" db="EMBL/GenBank/DDBJ databases">
        <authorList>
            <person name="Kallberg Y."/>
            <person name="Tangrot J."/>
            <person name="Rosling A."/>
        </authorList>
    </citation>
    <scope>NUCLEOTIDE SEQUENCE [LARGE SCALE GENOMIC DNA]</scope>
    <source>
        <strain evidence="2 3">120-4 pot B 10/14</strain>
    </source>
</reference>
<evidence type="ECO:0000313" key="2">
    <source>
        <dbReference type="EMBL" id="CAG8837689.1"/>
    </source>
</evidence>
<feature type="region of interest" description="Disordered" evidence="1">
    <location>
        <begin position="57"/>
        <end position="108"/>
    </location>
</feature>
<evidence type="ECO:0000313" key="3">
    <source>
        <dbReference type="Proteomes" id="UP000789901"/>
    </source>
</evidence>
<name>A0ABN7WPQ2_GIGMA</name>
<gene>
    <name evidence="2" type="ORF">GMARGA_LOCUS33614</name>
</gene>
<dbReference type="Proteomes" id="UP000789901">
    <property type="component" value="Unassembled WGS sequence"/>
</dbReference>
<comment type="caution">
    <text evidence="2">The sequence shown here is derived from an EMBL/GenBank/DDBJ whole genome shotgun (WGS) entry which is preliminary data.</text>
</comment>
<organism evidence="2 3">
    <name type="scientific">Gigaspora margarita</name>
    <dbReference type="NCBI Taxonomy" id="4874"/>
    <lineage>
        <taxon>Eukaryota</taxon>
        <taxon>Fungi</taxon>
        <taxon>Fungi incertae sedis</taxon>
        <taxon>Mucoromycota</taxon>
        <taxon>Glomeromycotina</taxon>
        <taxon>Glomeromycetes</taxon>
        <taxon>Diversisporales</taxon>
        <taxon>Gigasporaceae</taxon>
        <taxon>Gigaspora</taxon>
    </lineage>
</organism>
<feature type="compositionally biased region" description="Acidic residues" evidence="1">
    <location>
        <begin position="99"/>
        <end position="108"/>
    </location>
</feature>
<evidence type="ECO:0000256" key="1">
    <source>
        <dbReference type="SAM" id="MobiDB-lite"/>
    </source>
</evidence>
<protein>
    <submittedName>
        <fullName evidence="2">43287_t:CDS:1</fullName>
    </submittedName>
</protein>
<feature type="non-terminal residue" evidence="2">
    <location>
        <position position="108"/>
    </location>
</feature>
<dbReference type="EMBL" id="CAJVQB010056448">
    <property type="protein sequence ID" value="CAG8837689.1"/>
    <property type="molecule type" value="Genomic_DNA"/>
</dbReference>